<name>A0A2P2M5G9_RHIMU</name>
<evidence type="ECO:0000313" key="1">
    <source>
        <dbReference type="EMBL" id="MBX25469.1"/>
    </source>
</evidence>
<protein>
    <submittedName>
        <fullName evidence="1">Uncharacterized protein</fullName>
    </submittedName>
</protein>
<sequence>MNARYNIGLETFTGVLKEASIPINFKKKKKELICKVIYNKNNITCN</sequence>
<dbReference type="EMBL" id="GGEC01044985">
    <property type="protein sequence ID" value="MBX25469.1"/>
    <property type="molecule type" value="Transcribed_RNA"/>
</dbReference>
<dbReference type="AlphaFoldDB" id="A0A2P2M5G9"/>
<proteinExistence type="predicted"/>
<reference evidence="1" key="1">
    <citation type="submission" date="2018-02" db="EMBL/GenBank/DDBJ databases">
        <title>Rhizophora mucronata_Transcriptome.</title>
        <authorList>
            <person name="Meera S.P."/>
            <person name="Sreeshan A."/>
            <person name="Augustine A."/>
        </authorList>
    </citation>
    <scope>NUCLEOTIDE SEQUENCE</scope>
    <source>
        <tissue evidence="1">Leaf</tissue>
    </source>
</reference>
<organism evidence="1">
    <name type="scientific">Rhizophora mucronata</name>
    <name type="common">Asiatic mangrove</name>
    <dbReference type="NCBI Taxonomy" id="61149"/>
    <lineage>
        <taxon>Eukaryota</taxon>
        <taxon>Viridiplantae</taxon>
        <taxon>Streptophyta</taxon>
        <taxon>Embryophyta</taxon>
        <taxon>Tracheophyta</taxon>
        <taxon>Spermatophyta</taxon>
        <taxon>Magnoliopsida</taxon>
        <taxon>eudicotyledons</taxon>
        <taxon>Gunneridae</taxon>
        <taxon>Pentapetalae</taxon>
        <taxon>rosids</taxon>
        <taxon>fabids</taxon>
        <taxon>Malpighiales</taxon>
        <taxon>Rhizophoraceae</taxon>
        <taxon>Rhizophora</taxon>
    </lineage>
</organism>
<accession>A0A2P2M5G9</accession>